<dbReference type="Gene3D" id="1.20.80.10">
    <property type="match status" value="1"/>
</dbReference>
<dbReference type="STRING" id="46835.A0A504YX62"/>
<dbReference type="InterPro" id="IPR000582">
    <property type="entry name" value="Acyl-CoA-binding_protein"/>
</dbReference>
<feature type="region of interest" description="Disordered" evidence="2">
    <location>
        <begin position="436"/>
        <end position="477"/>
    </location>
</feature>
<keyword evidence="1" id="KW-0007">Acetylation</keyword>
<dbReference type="SUPFAM" id="SSF47027">
    <property type="entry name" value="Acyl-CoA binding protein"/>
    <property type="match status" value="1"/>
</dbReference>
<dbReference type="InterPro" id="IPR052269">
    <property type="entry name" value="Golgi-PI4KB_interaction"/>
</dbReference>
<dbReference type="InterPro" id="IPR036598">
    <property type="entry name" value="GOLD_dom_sf"/>
</dbReference>
<organism evidence="5 6">
    <name type="scientific">Fasciola gigantica</name>
    <name type="common">Giant liver fluke</name>
    <dbReference type="NCBI Taxonomy" id="46835"/>
    <lineage>
        <taxon>Eukaryota</taxon>
        <taxon>Metazoa</taxon>
        <taxon>Spiralia</taxon>
        <taxon>Lophotrochozoa</taxon>
        <taxon>Platyhelminthes</taxon>
        <taxon>Trematoda</taxon>
        <taxon>Digenea</taxon>
        <taxon>Plagiorchiida</taxon>
        <taxon>Echinostomata</taxon>
        <taxon>Echinostomatoidea</taxon>
        <taxon>Fasciolidae</taxon>
        <taxon>Fasciola</taxon>
    </lineage>
</organism>
<reference evidence="5 6" key="1">
    <citation type="submission" date="2019-04" db="EMBL/GenBank/DDBJ databases">
        <title>Annotation for the trematode Fasciola gigantica.</title>
        <authorList>
            <person name="Choi Y.-J."/>
        </authorList>
    </citation>
    <scope>NUCLEOTIDE SEQUENCE [LARGE SCALE GENOMIC DNA]</scope>
    <source>
        <strain evidence="5">Uganda_cow_1</strain>
    </source>
</reference>
<proteinExistence type="predicted"/>
<evidence type="ECO:0000256" key="1">
    <source>
        <dbReference type="ARBA" id="ARBA00022990"/>
    </source>
</evidence>
<evidence type="ECO:0000313" key="6">
    <source>
        <dbReference type="Proteomes" id="UP000316759"/>
    </source>
</evidence>
<feature type="compositionally biased region" description="Polar residues" evidence="2">
    <location>
        <begin position="462"/>
        <end position="477"/>
    </location>
</feature>
<dbReference type="Proteomes" id="UP000316759">
    <property type="component" value="Unassembled WGS sequence"/>
</dbReference>
<gene>
    <name evidence="5" type="ORF">FGIG_08556</name>
</gene>
<dbReference type="GO" id="GO:0000062">
    <property type="term" value="F:fatty-acyl-CoA binding"/>
    <property type="evidence" value="ECO:0007669"/>
    <property type="project" value="InterPro"/>
</dbReference>
<feature type="compositionally biased region" description="Polar residues" evidence="2">
    <location>
        <begin position="321"/>
        <end position="338"/>
    </location>
</feature>
<dbReference type="InterPro" id="IPR035984">
    <property type="entry name" value="Acyl-CoA-binding_sf"/>
</dbReference>
<evidence type="ECO:0000259" key="3">
    <source>
        <dbReference type="PROSITE" id="PS50866"/>
    </source>
</evidence>
<dbReference type="SUPFAM" id="SSF101576">
    <property type="entry name" value="Supernatant protein factor (SPF), C-terminal domain"/>
    <property type="match status" value="1"/>
</dbReference>
<feature type="domain" description="GOLD" evidence="3">
    <location>
        <begin position="374"/>
        <end position="530"/>
    </location>
</feature>
<keyword evidence="6" id="KW-1185">Reference proteome</keyword>
<evidence type="ECO:0000256" key="2">
    <source>
        <dbReference type="SAM" id="MobiDB-lite"/>
    </source>
</evidence>
<sequence length="532" mass="59207">MIDGSRLDQSLTSSEIEGDFGFSICELYDLAYNFFSEKSEKAFHLSYNDRVNLSALSLQVRYGKFDNSKVAAPGILDFFGRERISRWAALGSMKTEEAQCQFVRRINELCPLFSPFVEAYARNCRITEAEKSSCQTTGSSGDAPPSTSSVTYQEFIISNESEIRSALNLQTKEQFETYALQQYPSDPLKRAELIVDLQNRHFHEYVDYIQHHYNWKNESEMLDNGKQCETHTASAKLQQGQTPVADYQFSDNRIGPAPITMNGDQLPELIDNHHAPVTTDHVNSASSPLSTSAKPYTVSSVGEDGTTRMVTESELGDPSGRLSNLTSSENLTTESPQDPSDPGSEADISASQSVFSTANTALVRTPSMWTRGEIREFKSNLADTKDAIVHIGCGEVITVRVPAYPSGTSIVWEFATDDYDIGFGLFFEWSTSPEPIATTHTSDPAPQETVQNTGQAPDAQDSESTSSIPTPADSNSSPLVDEIIPVYRRKSHEEVYCGSHLYPGLGTYLFKFDNSYSLWRSKTLYYRVYYTC</sequence>
<accession>A0A504YX62</accession>
<dbReference type="AlphaFoldDB" id="A0A504YX62"/>
<dbReference type="OrthoDB" id="5839451at2759"/>
<feature type="compositionally biased region" description="Polar residues" evidence="2">
    <location>
        <begin position="280"/>
        <end position="300"/>
    </location>
</feature>
<dbReference type="EMBL" id="SUNJ01002419">
    <property type="protein sequence ID" value="TPP65993.1"/>
    <property type="molecule type" value="Genomic_DNA"/>
</dbReference>
<protein>
    <submittedName>
        <fullName evidence="5">Golgi resident protein GCP60</fullName>
    </submittedName>
</protein>
<dbReference type="GO" id="GO:0000139">
    <property type="term" value="C:Golgi membrane"/>
    <property type="evidence" value="ECO:0007669"/>
    <property type="project" value="TreeGrafter"/>
</dbReference>
<dbReference type="InterPro" id="IPR014352">
    <property type="entry name" value="FERM/acyl-CoA-bd_prot_sf"/>
</dbReference>
<dbReference type="PANTHER" id="PTHR22973:SF12">
    <property type="entry name" value="LD35087P"/>
    <property type="match status" value="1"/>
</dbReference>
<dbReference type="InterPro" id="IPR009038">
    <property type="entry name" value="GOLD_dom"/>
</dbReference>
<dbReference type="Gene3D" id="2.60.120.680">
    <property type="entry name" value="GOLD domain"/>
    <property type="match status" value="1"/>
</dbReference>
<feature type="domain" description="ACB" evidence="4">
    <location>
        <begin position="24"/>
        <end position="115"/>
    </location>
</feature>
<feature type="region of interest" description="Disordered" evidence="2">
    <location>
        <begin position="278"/>
        <end position="349"/>
    </location>
</feature>
<dbReference type="PROSITE" id="PS51228">
    <property type="entry name" value="ACB_2"/>
    <property type="match status" value="1"/>
</dbReference>
<name>A0A504YX62_FASGI</name>
<dbReference type="PANTHER" id="PTHR22973">
    <property type="entry name" value="LD35087P"/>
    <property type="match status" value="1"/>
</dbReference>
<evidence type="ECO:0000259" key="4">
    <source>
        <dbReference type="PROSITE" id="PS51228"/>
    </source>
</evidence>
<dbReference type="PROSITE" id="PS50866">
    <property type="entry name" value="GOLD"/>
    <property type="match status" value="1"/>
</dbReference>
<evidence type="ECO:0000313" key="5">
    <source>
        <dbReference type="EMBL" id="TPP65993.1"/>
    </source>
</evidence>
<dbReference type="Pfam" id="PF00887">
    <property type="entry name" value="ACBP"/>
    <property type="match status" value="1"/>
</dbReference>
<comment type="caution">
    <text evidence="5">The sequence shown here is derived from an EMBL/GenBank/DDBJ whole genome shotgun (WGS) entry which is preliminary data.</text>
</comment>
<dbReference type="Pfam" id="PF13897">
    <property type="entry name" value="GOLD_2"/>
    <property type="match status" value="1"/>
</dbReference>
<feature type="compositionally biased region" description="Polar residues" evidence="2">
    <location>
        <begin position="436"/>
        <end position="455"/>
    </location>
</feature>